<feature type="domain" description="Ketoreductase" evidence="4">
    <location>
        <begin position="4"/>
        <end position="183"/>
    </location>
</feature>
<dbReference type="EMBL" id="BONZ01000026">
    <property type="protein sequence ID" value="GIH14531.1"/>
    <property type="molecule type" value="Genomic_DNA"/>
</dbReference>
<evidence type="ECO:0000256" key="1">
    <source>
        <dbReference type="ARBA" id="ARBA00006484"/>
    </source>
</evidence>
<comment type="caution">
    <text evidence="5">The sequence shown here is derived from an EMBL/GenBank/DDBJ whole genome shotgun (WGS) entry which is preliminary data.</text>
</comment>
<sequence>MAAKSIVVTGASTGIGRACVDELVRGGAHVWATVRGDADEEALRRDHGERVSVLRMDLTDLESVRAAGERVCAAGRLNGLVNNAGVAVASPLEHVPIDAFAHQIHVNLIAQLAVAQAMLPALRDAAEHNERSRIVLVGSIAGRVAKPMLGPYHASKFGLVGLAETLRAELAPWGIRVALVEPGAIVSSIWSRAEEAGDRLLDRMPEAGRQRYAAQIDAARASARRSARRGLPAARAAAVIVKALTSGNPRPRYLVGTDARIGSVVARLPYRLRDRLIAGSR</sequence>
<dbReference type="PANTHER" id="PTHR44169:SF6">
    <property type="entry name" value="NADPH-DEPENDENT 1-ACYLDIHYDROXYACETONE PHOSPHATE REDUCTASE"/>
    <property type="match status" value="1"/>
</dbReference>
<dbReference type="InterPro" id="IPR036291">
    <property type="entry name" value="NAD(P)-bd_dom_sf"/>
</dbReference>
<dbReference type="SMART" id="SM00822">
    <property type="entry name" value="PKS_KR"/>
    <property type="match status" value="1"/>
</dbReference>
<dbReference type="AlphaFoldDB" id="A0A8J3VQJ0"/>
<dbReference type="Pfam" id="PF00106">
    <property type="entry name" value="adh_short"/>
    <property type="match status" value="1"/>
</dbReference>
<gene>
    <name evidence="5" type="ORF">Raf01_27030</name>
</gene>
<accession>A0A8J3VQJ0</accession>
<organism evidence="5 6">
    <name type="scientific">Rugosimonospora africana</name>
    <dbReference type="NCBI Taxonomy" id="556532"/>
    <lineage>
        <taxon>Bacteria</taxon>
        <taxon>Bacillati</taxon>
        <taxon>Actinomycetota</taxon>
        <taxon>Actinomycetes</taxon>
        <taxon>Micromonosporales</taxon>
        <taxon>Micromonosporaceae</taxon>
        <taxon>Rugosimonospora</taxon>
    </lineage>
</organism>
<keyword evidence="6" id="KW-1185">Reference proteome</keyword>
<keyword evidence="2" id="KW-0560">Oxidoreductase</keyword>
<dbReference type="InterPro" id="IPR002347">
    <property type="entry name" value="SDR_fam"/>
</dbReference>
<reference evidence="5" key="1">
    <citation type="submission" date="2021-01" db="EMBL/GenBank/DDBJ databases">
        <title>Whole genome shotgun sequence of Rugosimonospora africana NBRC 104875.</title>
        <authorList>
            <person name="Komaki H."/>
            <person name="Tamura T."/>
        </authorList>
    </citation>
    <scope>NUCLEOTIDE SEQUENCE</scope>
    <source>
        <strain evidence="5">NBRC 104875</strain>
    </source>
</reference>
<dbReference type="RefSeq" id="WP_203918196.1">
    <property type="nucleotide sequence ID" value="NZ_BONZ01000026.1"/>
</dbReference>
<evidence type="ECO:0000259" key="4">
    <source>
        <dbReference type="SMART" id="SM00822"/>
    </source>
</evidence>
<dbReference type="GO" id="GO:0016491">
    <property type="term" value="F:oxidoreductase activity"/>
    <property type="evidence" value="ECO:0007669"/>
    <property type="project" value="UniProtKB-KW"/>
</dbReference>
<dbReference type="PANTHER" id="PTHR44169">
    <property type="entry name" value="NADPH-DEPENDENT 1-ACYLDIHYDROXYACETONE PHOSPHATE REDUCTASE"/>
    <property type="match status" value="1"/>
</dbReference>
<dbReference type="InterPro" id="IPR057326">
    <property type="entry name" value="KR_dom"/>
</dbReference>
<evidence type="ECO:0000256" key="2">
    <source>
        <dbReference type="ARBA" id="ARBA00023002"/>
    </source>
</evidence>
<proteinExistence type="inferred from homology"/>
<protein>
    <submittedName>
        <fullName evidence="5">Short-chain dehydrogenase</fullName>
    </submittedName>
</protein>
<evidence type="ECO:0000256" key="3">
    <source>
        <dbReference type="RuleBase" id="RU000363"/>
    </source>
</evidence>
<dbReference type="Proteomes" id="UP000642748">
    <property type="component" value="Unassembled WGS sequence"/>
</dbReference>
<dbReference type="Gene3D" id="3.40.50.720">
    <property type="entry name" value="NAD(P)-binding Rossmann-like Domain"/>
    <property type="match status" value="1"/>
</dbReference>
<dbReference type="PRINTS" id="PR00080">
    <property type="entry name" value="SDRFAMILY"/>
</dbReference>
<evidence type="ECO:0000313" key="6">
    <source>
        <dbReference type="Proteomes" id="UP000642748"/>
    </source>
</evidence>
<comment type="similarity">
    <text evidence="1 3">Belongs to the short-chain dehydrogenases/reductases (SDR) family.</text>
</comment>
<evidence type="ECO:0000313" key="5">
    <source>
        <dbReference type="EMBL" id="GIH14531.1"/>
    </source>
</evidence>
<dbReference type="SUPFAM" id="SSF51735">
    <property type="entry name" value="NAD(P)-binding Rossmann-fold domains"/>
    <property type="match status" value="1"/>
</dbReference>
<name>A0A8J3VQJ0_9ACTN</name>
<dbReference type="PRINTS" id="PR00081">
    <property type="entry name" value="GDHRDH"/>
</dbReference>